<dbReference type="VEuPathDB" id="VectorBase:GBRI034604"/>
<keyword evidence="3" id="KW-1185">Reference proteome</keyword>
<dbReference type="InterPro" id="IPR029071">
    <property type="entry name" value="Ubiquitin-like_domsf"/>
</dbReference>
<evidence type="ECO:0000259" key="1">
    <source>
        <dbReference type="PROSITE" id="PS50057"/>
    </source>
</evidence>
<dbReference type="InterPro" id="IPR000299">
    <property type="entry name" value="FERM_domain"/>
</dbReference>
<feature type="domain" description="FERM" evidence="1">
    <location>
        <begin position="16"/>
        <end position="158"/>
    </location>
</feature>
<dbReference type="AlphaFoldDB" id="A0A1A9WW29"/>
<dbReference type="STRING" id="37001.A0A1A9WW29"/>
<dbReference type="Gene3D" id="3.10.20.90">
    <property type="entry name" value="Phosphatidylinositol 3-kinase Catalytic Subunit, Chain A, domain 1"/>
    <property type="match status" value="1"/>
</dbReference>
<dbReference type="SUPFAM" id="SSF54236">
    <property type="entry name" value="Ubiquitin-like"/>
    <property type="match status" value="1"/>
</dbReference>
<reference evidence="2" key="2">
    <citation type="submission" date="2020-05" db="UniProtKB">
        <authorList>
            <consortium name="EnsemblMetazoa"/>
        </authorList>
    </citation>
    <scope>IDENTIFICATION</scope>
    <source>
        <strain evidence="2">IAEA</strain>
    </source>
</reference>
<evidence type="ECO:0000313" key="2">
    <source>
        <dbReference type="EnsemblMetazoa" id="GBRI034604-PA"/>
    </source>
</evidence>
<dbReference type="Proteomes" id="UP000091820">
    <property type="component" value="Unassembled WGS sequence"/>
</dbReference>
<organism evidence="2 3">
    <name type="scientific">Glossina brevipalpis</name>
    <dbReference type="NCBI Taxonomy" id="37001"/>
    <lineage>
        <taxon>Eukaryota</taxon>
        <taxon>Metazoa</taxon>
        <taxon>Ecdysozoa</taxon>
        <taxon>Arthropoda</taxon>
        <taxon>Hexapoda</taxon>
        <taxon>Insecta</taxon>
        <taxon>Pterygota</taxon>
        <taxon>Neoptera</taxon>
        <taxon>Endopterygota</taxon>
        <taxon>Diptera</taxon>
        <taxon>Brachycera</taxon>
        <taxon>Muscomorpha</taxon>
        <taxon>Hippoboscoidea</taxon>
        <taxon>Glossinidae</taxon>
        <taxon>Glossina</taxon>
    </lineage>
</organism>
<accession>A0A1A9WW29</accession>
<evidence type="ECO:0000313" key="3">
    <source>
        <dbReference type="Proteomes" id="UP000091820"/>
    </source>
</evidence>
<sequence>MSQSLNNAQTTSPKQFSLNIYWPNNTHHAINVNDHTDTVQDVIEKTIALIPRDQKPNSKYYALRLQNMVTKETLWMNKTTKIQKLLIHIWNATCPNTECPQLQKHTHVEKSLNVNDKLSIWRPELRIRYLPNSVEELHAEDKITCCFYFDQLHHCGGP</sequence>
<dbReference type="PROSITE" id="PS50057">
    <property type="entry name" value="FERM_3"/>
    <property type="match status" value="1"/>
</dbReference>
<name>A0A1A9WW29_9MUSC</name>
<reference evidence="3" key="1">
    <citation type="submission" date="2014-03" db="EMBL/GenBank/DDBJ databases">
        <authorList>
            <person name="Aksoy S."/>
            <person name="Warren W."/>
            <person name="Wilson R.K."/>
        </authorList>
    </citation>
    <scope>NUCLEOTIDE SEQUENCE [LARGE SCALE GENOMIC DNA]</scope>
    <source>
        <strain evidence="3">IAEA</strain>
    </source>
</reference>
<protein>
    <recommendedName>
        <fullName evidence="1">FERM domain-containing protein</fullName>
    </recommendedName>
</protein>
<proteinExistence type="predicted"/>
<dbReference type="EnsemblMetazoa" id="GBRI034604-RA">
    <property type="protein sequence ID" value="GBRI034604-PA"/>
    <property type="gene ID" value="GBRI034604"/>
</dbReference>